<evidence type="ECO:0000256" key="8">
    <source>
        <dbReference type="ARBA" id="ARBA00022840"/>
    </source>
</evidence>
<dbReference type="SMART" id="SM00046">
    <property type="entry name" value="DAGKc"/>
    <property type="match status" value="1"/>
</dbReference>
<keyword evidence="5" id="KW-0479">Metal-binding</keyword>
<evidence type="ECO:0000256" key="5">
    <source>
        <dbReference type="ARBA" id="ARBA00022723"/>
    </source>
</evidence>
<dbReference type="NCBIfam" id="TIGR00147">
    <property type="entry name" value="YegS/Rv2252/BmrU family lipid kinase"/>
    <property type="match status" value="1"/>
</dbReference>
<evidence type="ECO:0000256" key="10">
    <source>
        <dbReference type="ARBA" id="ARBA00023098"/>
    </source>
</evidence>
<dbReference type="SUPFAM" id="SSF111331">
    <property type="entry name" value="NAD kinase/diacylglycerol kinase-like"/>
    <property type="match status" value="1"/>
</dbReference>
<keyword evidence="11" id="KW-0594">Phospholipid biosynthesis</keyword>
<accession>A0A921B5F9</accession>
<evidence type="ECO:0000259" key="13">
    <source>
        <dbReference type="PROSITE" id="PS50146"/>
    </source>
</evidence>
<organism evidence="14 15">
    <name type="scientific">Aliicoccus persicus</name>
    <dbReference type="NCBI Taxonomy" id="930138"/>
    <lineage>
        <taxon>Bacteria</taxon>
        <taxon>Bacillati</taxon>
        <taxon>Bacillota</taxon>
        <taxon>Bacilli</taxon>
        <taxon>Bacillales</taxon>
        <taxon>Staphylococcaceae</taxon>
        <taxon>Aliicoccus</taxon>
    </lineage>
</organism>
<dbReference type="InterPro" id="IPR050187">
    <property type="entry name" value="Lipid_Phosphate_FormReg"/>
</dbReference>
<dbReference type="InterPro" id="IPR045540">
    <property type="entry name" value="YegS/DAGK_C"/>
</dbReference>
<dbReference type="Gene3D" id="2.60.200.40">
    <property type="match status" value="1"/>
</dbReference>
<dbReference type="GO" id="GO:0008654">
    <property type="term" value="P:phospholipid biosynthetic process"/>
    <property type="evidence" value="ECO:0007669"/>
    <property type="project" value="UniProtKB-KW"/>
</dbReference>
<comment type="cofactor">
    <cofactor evidence="1">
        <name>Mg(2+)</name>
        <dbReference type="ChEBI" id="CHEBI:18420"/>
    </cofactor>
</comment>
<dbReference type="InterPro" id="IPR017438">
    <property type="entry name" value="ATP-NAD_kinase_N"/>
</dbReference>
<dbReference type="Proteomes" id="UP000763505">
    <property type="component" value="Unassembled WGS sequence"/>
</dbReference>
<gene>
    <name evidence="14" type="ORF">K8V35_01605</name>
</gene>
<feature type="domain" description="DAGKc" evidence="13">
    <location>
        <begin position="1"/>
        <end position="131"/>
    </location>
</feature>
<evidence type="ECO:0000256" key="2">
    <source>
        <dbReference type="ARBA" id="ARBA00005983"/>
    </source>
</evidence>
<evidence type="ECO:0000256" key="12">
    <source>
        <dbReference type="ARBA" id="ARBA00023264"/>
    </source>
</evidence>
<name>A0A921B5F9_9STAP</name>
<keyword evidence="6" id="KW-0547">Nucleotide-binding</keyword>
<dbReference type="Gene3D" id="3.40.50.10330">
    <property type="entry name" value="Probable inorganic polyphosphate/atp-NAD kinase, domain 1"/>
    <property type="match status" value="1"/>
</dbReference>
<evidence type="ECO:0000313" key="15">
    <source>
        <dbReference type="Proteomes" id="UP000763505"/>
    </source>
</evidence>
<dbReference type="GO" id="GO:0004143">
    <property type="term" value="F:ATP-dependent diacylglycerol kinase activity"/>
    <property type="evidence" value="ECO:0007669"/>
    <property type="project" value="UniProtKB-EC"/>
</dbReference>
<dbReference type="InterPro" id="IPR001206">
    <property type="entry name" value="Diacylglycerol_kinase_cat_dom"/>
</dbReference>
<dbReference type="EMBL" id="DYYI01000014">
    <property type="protein sequence ID" value="HJE19035.1"/>
    <property type="molecule type" value="Genomic_DNA"/>
</dbReference>
<protein>
    <submittedName>
        <fullName evidence="14">Diacylglycerol kinase</fullName>
        <ecNumber evidence="14">2.7.1.107</ecNumber>
    </submittedName>
</protein>
<evidence type="ECO:0000256" key="4">
    <source>
        <dbReference type="ARBA" id="ARBA00022679"/>
    </source>
</evidence>
<keyword evidence="8" id="KW-0067">ATP-binding</keyword>
<evidence type="ECO:0000256" key="11">
    <source>
        <dbReference type="ARBA" id="ARBA00023209"/>
    </source>
</evidence>
<dbReference type="InterPro" id="IPR016064">
    <property type="entry name" value="NAD/diacylglycerol_kinase_sf"/>
</dbReference>
<comment type="caution">
    <text evidence="14">The sequence shown here is derived from an EMBL/GenBank/DDBJ whole genome shotgun (WGS) entry which is preliminary data.</text>
</comment>
<keyword evidence="3" id="KW-0444">Lipid biosynthesis</keyword>
<comment type="similarity">
    <text evidence="2">Belongs to the diacylglycerol/lipid kinase family.</text>
</comment>
<reference evidence="14" key="1">
    <citation type="journal article" date="2021" name="PeerJ">
        <title>Extensive microbial diversity within the chicken gut microbiome revealed by metagenomics and culture.</title>
        <authorList>
            <person name="Gilroy R."/>
            <person name="Ravi A."/>
            <person name="Getino M."/>
            <person name="Pursley I."/>
            <person name="Horton D.L."/>
            <person name="Alikhan N.F."/>
            <person name="Baker D."/>
            <person name="Gharbi K."/>
            <person name="Hall N."/>
            <person name="Watson M."/>
            <person name="Adriaenssens E.M."/>
            <person name="Foster-Nyarko E."/>
            <person name="Jarju S."/>
            <person name="Secka A."/>
            <person name="Antonio M."/>
            <person name="Oren A."/>
            <person name="Chaudhuri R.R."/>
            <person name="La Ragione R."/>
            <person name="Hildebrand F."/>
            <person name="Pallen M.J."/>
        </authorList>
    </citation>
    <scope>NUCLEOTIDE SEQUENCE</scope>
    <source>
        <strain evidence="14">6019</strain>
    </source>
</reference>
<keyword evidence="4 14" id="KW-0808">Transferase</keyword>
<evidence type="ECO:0000313" key="14">
    <source>
        <dbReference type="EMBL" id="HJE19035.1"/>
    </source>
</evidence>
<keyword evidence="10" id="KW-0443">Lipid metabolism</keyword>
<dbReference type="GO" id="GO:0046872">
    <property type="term" value="F:metal ion binding"/>
    <property type="evidence" value="ECO:0007669"/>
    <property type="project" value="UniProtKB-KW"/>
</dbReference>
<dbReference type="PANTHER" id="PTHR12358:SF106">
    <property type="entry name" value="LIPID KINASE YEGS"/>
    <property type="match status" value="1"/>
</dbReference>
<dbReference type="AlphaFoldDB" id="A0A921B5F9"/>
<evidence type="ECO:0000256" key="3">
    <source>
        <dbReference type="ARBA" id="ARBA00022516"/>
    </source>
</evidence>
<dbReference type="GO" id="GO:0005524">
    <property type="term" value="F:ATP binding"/>
    <property type="evidence" value="ECO:0007669"/>
    <property type="project" value="UniProtKB-KW"/>
</dbReference>
<dbReference type="GO" id="GO:0005886">
    <property type="term" value="C:plasma membrane"/>
    <property type="evidence" value="ECO:0007669"/>
    <property type="project" value="TreeGrafter"/>
</dbReference>
<dbReference type="NCBIfam" id="NF009874">
    <property type="entry name" value="PRK13337.1"/>
    <property type="match status" value="1"/>
</dbReference>
<keyword evidence="12" id="KW-1208">Phospholipid metabolism</keyword>
<sequence>MKTARIIYNPTSGKEQFKQSLAKVLQKFEEAGFITSTHATTAPNDATKAAVAACEMGIELLIVAGGDGTVSEVINGLAQCESRPTLGVIPVGTVNDYAKALHISDDIFEAIDTIINGVTVEVDIGKMNDKYFMNIAGGGKITEVSYEAPSRLKAIIGPLAYYVKGIEFLPQITSSEVKIEYDGEVFQGKIMLFLIGLTNSIGGFDKLVEDPVFDNGYFSLFIVRDASLVELAHLMTLVSRGEHYDHPKLQIIRAKNISVESTNDSMQLNLDGEYGGKLPAKFENLQAFLSIRVPEAVKNAHFKRTIQS</sequence>
<evidence type="ECO:0000256" key="6">
    <source>
        <dbReference type="ARBA" id="ARBA00022741"/>
    </source>
</evidence>
<dbReference type="PROSITE" id="PS50146">
    <property type="entry name" value="DAGK"/>
    <property type="match status" value="1"/>
</dbReference>
<evidence type="ECO:0000256" key="1">
    <source>
        <dbReference type="ARBA" id="ARBA00001946"/>
    </source>
</evidence>
<keyword evidence="9" id="KW-0460">Magnesium</keyword>
<dbReference type="Pfam" id="PF19279">
    <property type="entry name" value="YegS_C"/>
    <property type="match status" value="1"/>
</dbReference>
<keyword evidence="7 14" id="KW-0418">Kinase</keyword>
<evidence type="ECO:0000256" key="7">
    <source>
        <dbReference type="ARBA" id="ARBA00022777"/>
    </source>
</evidence>
<dbReference type="NCBIfam" id="NF009603">
    <property type="entry name" value="PRK13055.1"/>
    <property type="match status" value="1"/>
</dbReference>
<dbReference type="PANTHER" id="PTHR12358">
    <property type="entry name" value="SPHINGOSINE KINASE"/>
    <property type="match status" value="1"/>
</dbReference>
<dbReference type="InterPro" id="IPR005218">
    <property type="entry name" value="Diacylglycerol/lipid_kinase"/>
</dbReference>
<dbReference type="Pfam" id="PF00781">
    <property type="entry name" value="DAGK_cat"/>
    <property type="match status" value="1"/>
</dbReference>
<dbReference type="EC" id="2.7.1.107" evidence="14"/>
<proteinExistence type="inferred from homology"/>
<reference evidence="14" key="2">
    <citation type="submission" date="2021-09" db="EMBL/GenBank/DDBJ databases">
        <authorList>
            <person name="Gilroy R."/>
        </authorList>
    </citation>
    <scope>NUCLEOTIDE SEQUENCE</scope>
    <source>
        <strain evidence="14">6019</strain>
    </source>
</reference>
<evidence type="ECO:0000256" key="9">
    <source>
        <dbReference type="ARBA" id="ARBA00022842"/>
    </source>
</evidence>